<dbReference type="Proteomes" id="UP000292052">
    <property type="component" value="Unassembled WGS sequence"/>
</dbReference>
<dbReference type="EMBL" id="QDEB01071749">
    <property type="protein sequence ID" value="RZC35352.1"/>
    <property type="molecule type" value="Genomic_DNA"/>
</dbReference>
<proteinExistence type="predicted"/>
<keyword evidence="3" id="KW-1185">Reference proteome</keyword>
<dbReference type="InterPro" id="IPR040676">
    <property type="entry name" value="DUF5641"/>
</dbReference>
<comment type="caution">
    <text evidence="2">The sequence shown here is derived from an EMBL/GenBank/DDBJ whole genome shotgun (WGS) entry which is preliminary data.</text>
</comment>
<organism evidence="2 3">
    <name type="scientific">Asbolus verrucosus</name>
    <name type="common">Desert ironclad beetle</name>
    <dbReference type="NCBI Taxonomy" id="1661398"/>
    <lineage>
        <taxon>Eukaryota</taxon>
        <taxon>Metazoa</taxon>
        <taxon>Ecdysozoa</taxon>
        <taxon>Arthropoda</taxon>
        <taxon>Hexapoda</taxon>
        <taxon>Insecta</taxon>
        <taxon>Pterygota</taxon>
        <taxon>Neoptera</taxon>
        <taxon>Endopterygota</taxon>
        <taxon>Coleoptera</taxon>
        <taxon>Polyphaga</taxon>
        <taxon>Cucujiformia</taxon>
        <taxon>Tenebrionidae</taxon>
        <taxon>Pimeliinae</taxon>
        <taxon>Asbolus</taxon>
    </lineage>
</organism>
<gene>
    <name evidence="2" type="ORF">BDFB_015320</name>
</gene>
<name>A0A482VR01_ASBVE</name>
<dbReference type="AlphaFoldDB" id="A0A482VR01"/>
<reference evidence="2 3" key="1">
    <citation type="submission" date="2017-03" db="EMBL/GenBank/DDBJ databases">
        <title>Genome of the blue death feigning beetle - Asbolus verrucosus.</title>
        <authorList>
            <person name="Rider S.D."/>
        </authorList>
    </citation>
    <scope>NUCLEOTIDE SEQUENCE [LARGE SCALE GENOMIC DNA]</scope>
    <source>
        <strain evidence="2">Butters</strain>
        <tissue evidence="2">Head and leg muscle</tissue>
    </source>
</reference>
<sequence length="44" mass="4776">VVQVHPGIDNLVRVISVKCKNGVFKRPISKICALPIECDSDANV</sequence>
<dbReference type="OrthoDB" id="6763714at2759"/>
<evidence type="ECO:0000259" key="1">
    <source>
        <dbReference type="Pfam" id="PF18701"/>
    </source>
</evidence>
<protein>
    <recommendedName>
        <fullName evidence="1">DUF5641 domain-containing protein</fullName>
    </recommendedName>
</protein>
<feature type="non-terminal residue" evidence="2">
    <location>
        <position position="1"/>
    </location>
</feature>
<evidence type="ECO:0000313" key="3">
    <source>
        <dbReference type="Proteomes" id="UP000292052"/>
    </source>
</evidence>
<accession>A0A482VR01</accession>
<dbReference type="Pfam" id="PF18701">
    <property type="entry name" value="DUF5641"/>
    <property type="match status" value="1"/>
</dbReference>
<evidence type="ECO:0000313" key="2">
    <source>
        <dbReference type="EMBL" id="RZC35352.1"/>
    </source>
</evidence>
<feature type="domain" description="DUF5641" evidence="1">
    <location>
        <begin position="1"/>
        <end position="34"/>
    </location>
</feature>